<reference evidence="3 4" key="1">
    <citation type="submission" date="2024-09" db="EMBL/GenBank/DDBJ databases">
        <authorList>
            <person name="Makale K.P.P."/>
            <person name="Makhzoum A."/>
            <person name="Rantong G."/>
            <person name="Rahube T.O."/>
        </authorList>
    </citation>
    <scope>NUCLEOTIDE SEQUENCE [LARGE SCALE GENOMIC DNA]</scope>
    <source>
        <strain evidence="3 4">KM_D13</strain>
    </source>
</reference>
<protein>
    <submittedName>
        <fullName evidence="3">C39 family peptidase</fullName>
    </submittedName>
</protein>
<dbReference type="EMBL" id="JBHDLN010000002">
    <property type="protein sequence ID" value="MFB0841347.1"/>
    <property type="molecule type" value="Genomic_DNA"/>
</dbReference>
<organism evidence="3 4">
    <name type="scientific">Paenibacillus oleatilyticus</name>
    <dbReference type="NCBI Taxonomy" id="2594886"/>
    <lineage>
        <taxon>Bacteria</taxon>
        <taxon>Bacillati</taxon>
        <taxon>Bacillota</taxon>
        <taxon>Bacilli</taxon>
        <taxon>Bacillales</taxon>
        <taxon>Paenibacillaceae</taxon>
        <taxon>Paenibacillus</taxon>
    </lineage>
</organism>
<feature type="compositionally biased region" description="Basic and acidic residues" evidence="1">
    <location>
        <begin position="334"/>
        <end position="347"/>
    </location>
</feature>
<proteinExistence type="predicted"/>
<comment type="caution">
    <text evidence="3">The sequence shown here is derived from an EMBL/GenBank/DDBJ whole genome shotgun (WGS) entry which is preliminary data.</text>
</comment>
<dbReference type="Pfam" id="PF13529">
    <property type="entry name" value="Peptidase_C39_2"/>
    <property type="match status" value="1"/>
</dbReference>
<dbReference type="Proteomes" id="UP001575622">
    <property type="component" value="Unassembled WGS sequence"/>
</dbReference>
<feature type="region of interest" description="Disordered" evidence="1">
    <location>
        <begin position="334"/>
        <end position="369"/>
    </location>
</feature>
<evidence type="ECO:0000259" key="2">
    <source>
        <dbReference type="Pfam" id="PF13529"/>
    </source>
</evidence>
<evidence type="ECO:0000256" key="1">
    <source>
        <dbReference type="SAM" id="MobiDB-lite"/>
    </source>
</evidence>
<feature type="compositionally biased region" description="Polar residues" evidence="1">
    <location>
        <begin position="576"/>
        <end position="594"/>
    </location>
</feature>
<dbReference type="Gene3D" id="3.90.70.10">
    <property type="entry name" value="Cysteine proteinases"/>
    <property type="match status" value="1"/>
</dbReference>
<keyword evidence="4" id="KW-1185">Reference proteome</keyword>
<dbReference type="RefSeq" id="WP_373948795.1">
    <property type="nucleotide sequence ID" value="NZ_JBHDLN010000002.1"/>
</dbReference>
<dbReference type="InterPro" id="IPR039564">
    <property type="entry name" value="Peptidase_C39-like"/>
</dbReference>
<gene>
    <name evidence="3" type="ORF">ACEU3E_04140</name>
</gene>
<accession>A0ABV4UVX8</accession>
<sequence>MAKATTGAQVLGSEPAIEELIAEWKRSMKEGKDPFIIIPNGWDTPGEGRRKAGNKKILEAKQKRAQADAEKDVFKRKQLVEEADKLAAEGRKMGGSISREIDLELAQNIVANERILDARTAWLTADKRGDEVGKRKAEQEAREARKAGGTIPNCDLDEMKRMIGNQMILSSKIMWAEAHKDQDVAKKEQAEKLAAKGRAMGGTITSDDDLEDAQRMVANEMIWGAKQIWDDAQKTGGDASGAVASAKYAREKMGANITIDHSTKEAGRVVADNRSHAASKYSNSKGRAWNGMYNKVDWENQAEQLYEQAGKPGGDKWAQDQLLLAEKILYGPPKEAESAKQKFDEAMKPVGETSEETSDPISQGKGYDTSGTLLANPTDLYKNSARLVSQIQSIDEKRFGKILKRFVDHYKNNREIYERISSKTNIPPQLIAAIHYREITSLSFGVYLHNGDPLGKPTVHVPKGKFFKEFDEAAVDALKDKQAIQKKYNITAKTNDLIALLAFAEEYNGTGYFNYRNIASPYAFSGTNVYKKGKYASDGVYDPNLVDEQAGVYILLKALETELGVCGEPTVKKLPVSSSPAKPPSGTNPLSSQNPNIEHFVKGVLPVDQNKFSFSGCAIASFTMVANFHGAKTDFKTVSNRYAPEGDLDFQKASDAFNLSYHRYNVSKSFTKSDVYRHIKQSVDNKLPCVVSSDGIDSKGKPSTHFAVVIGYTNDGLTDADIIIIDPFGGVQRTLDKMEIYKNKGKILSVREFKSK</sequence>
<name>A0ABV4UVX8_9BACL</name>
<evidence type="ECO:0000313" key="4">
    <source>
        <dbReference type="Proteomes" id="UP001575622"/>
    </source>
</evidence>
<feature type="region of interest" description="Disordered" evidence="1">
    <location>
        <begin position="574"/>
        <end position="594"/>
    </location>
</feature>
<feature type="domain" description="Peptidase C39-like" evidence="2">
    <location>
        <begin position="605"/>
        <end position="727"/>
    </location>
</feature>
<evidence type="ECO:0000313" key="3">
    <source>
        <dbReference type="EMBL" id="MFB0841347.1"/>
    </source>
</evidence>